<dbReference type="PROSITE" id="PS00370">
    <property type="entry name" value="PEP_ENZYMES_PHOS_SITE"/>
    <property type="match status" value="1"/>
</dbReference>
<keyword evidence="6" id="KW-0808">Transferase</keyword>
<dbReference type="OrthoDB" id="6123450at2759"/>
<dbReference type="EMBL" id="AFNW01000314">
    <property type="protein sequence ID" value="EKJ70076.1"/>
    <property type="molecule type" value="Genomic_DNA"/>
</dbReference>
<evidence type="ECO:0000256" key="4">
    <source>
        <dbReference type="ARBA" id="ARBA00007837"/>
    </source>
</evidence>
<dbReference type="Proteomes" id="UP000007978">
    <property type="component" value="Chromosome 1"/>
</dbReference>
<dbReference type="PIRSF" id="PIRSF000854">
    <property type="entry name" value="PEP_synthase"/>
    <property type="match status" value="1"/>
</dbReference>
<dbReference type="InterPro" id="IPR015813">
    <property type="entry name" value="Pyrv/PenolPyrv_kinase-like_dom"/>
</dbReference>
<dbReference type="Gene3D" id="3.30.470.20">
    <property type="entry name" value="ATP-grasp fold, B domain"/>
    <property type="match status" value="1"/>
</dbReference>
<accession>K3UEL7</accession>
<dbReference type="PANTHER" id="PTHR43030:SF1">
    <property type="entry name" value="PHOSPHOENOLPYRUVATE SYNTHASE"/>
    <property type="match status" value="1"/>
</dbReference>
<evidence type="ECO:0000256" key="12">
    <source>
        <dbReference type="ARBA" id="ARBA00033470"/>
    </source>
</evidence>
<dbReference type="eggNOG" id="ENOG502QREJ">
    <property type="taxonomic scope" value="Eukaryota"/>
</dbReference>
<dbReference type="Pfam" id="PF01326">
    <property type="entry name" value="PPDK_N"/>
    <property type="match status" value="1"/>
</dbReference>
<name>K3UEL7_FUSPC</name>
<protein>
    <recommendedName>
        <fullName evidence="5">pyruvate, water dikinase</fullName>
        <ecNumber evidence="5">2.7.9.2</ecNumber>
    </recommendedName>
    <alternativeName>
        <fullName evidence="12">Pyruvate, water dikinase</fullName>
    </alternativeName>
</protein>
<keyword evidence="9" id="KW-0418">Kinase</keyword>
<dbReference type="InterPro" id="IPR006319">
    <property type="entry name" value="PEP_synth"/>
</dbReference>
<dbReference type="GO" id="GO:0008986">
    <property type="term" value="F:pyruvate, water dikinase activity"/>
    <property type="evidence" value="ECO:0007669"/>
    <property type="project" value="UniProtKB-EC"/>
</dbReference>
<dbReference type="FunFam" id="3.30.1490.20:FF:000010">
    <property type="entry name" value="Phosphoenolpyruvate synthase"/>
    <property type="match status" value="1"/>
</dbReference>
<comment type="cofactor">
    <cofactor evidence="1">
        <name>Mg(2+)</name>
        <dbReference type="ChEBI" id="CHEBI:18420"/>
    </cofactor>
</comment>
<dbReference type="RefSeq" id="XP_009261128.1">
    <property type="nucleotide sequence ID" value="XM_009262853.1"/>
</dbReference>
<dbReference type="InterPro" id="IPR040442">
    <property type="entry name" value="Pyrv_kinase-like_dom_sf"/>
</dbReference>
<evidence type="ECO:0000256" key="3">
    <source>
        <dbReference type="ARBA" id="ARBA00004742"/>
    </source>
</evidence>
<dbReference type="InterPro" id="IPR036637">
    <property type="entry name" value="Phosphohistidine_dom_sf"/>
</dbReference>
<evidence type="ECO:0000259" key="15">
    <source>
        <dbReference type="Pfam" id="PF01326"/>
    </source>
</evidence>
<evidence type="ECO:0000256" key="5">
    <source>
        <dbReference type="ARBA" id="ARBA00011996"/>
    </source>
</evidence>
<comment type="caution">
    <text evidence="17">The sequence shown here is derived from an EMBL/GenBank/DDBJ whole genome shotgun (WGS) entry which is preliminary data.</text>
</comment>
<evidence type="ECO:0000313" key="17">
    <source>
        <dbReference type="EMBL" id="EKJ70076.1"/>
    </source>
</evidence>
<dbReference type="InterPro" id="IPR000121">
    <property type="entry name" value="PEP_util_C"/>
</dbReference>
<dbReference type="PANTHER" id="PTHR43030">
    <property type="entry name" value="PHOSPHOENOLPYRUVATE SYNTHASE"/>
    <property type="match status" value="1"/>
</dbReference>
<dbReference type="InterPro" id="IPR013815">
    <property type="entry name" value="ATP_grasp_subdomain_1"/>
</dbReference>
<dbReference type="InterPro" id="IPR018274">
    <property type="entry name" value="PEP_util_AS"/>
</dbReference>
<dbReference type="Gene3D" id="3.50.30.10">
    <property type="entry name" value="Phosphohistidine domain"/>
    <property type="match status" value="1"/>
</dbReference>
<dbReference type="HOGENOM" id="CLU_007308_6_2_1"/>
<evidence type="ECO:0000313" key="18">
    <source>
        <dbReference type="Proteomes" id="UP000007978"/>
    </source>
</evidence>
<dbReference type="FunFam" id="3.30.470.20:FF:000017">
    <property type="entry name" value="Phosphoenolpyruvate synthase"/>
    <property type="match status" value="1"/>
</dbReference>
<dbReference type="InterPro" id="IPR002192">
    <property type="entry name" value="PPDK_AMP/ATP-bd"/>
</dbReference>
<evidence type="ECO:0000256" key="6">
    <source>
        <dbReference type="ARBA" id="ARBA00022679"/>
    </source>
</evidence>
<dbReference type="AlphaFoldDB" id="K3UEL7"/>
<reference evidence="17 18" key="1">
    <citation type="journal article" date="2012" name="PLoS Pathog.">
        <title>Comparative pathogenomics reveals horizontally acquired novel virulence genes in fungi infecting cereal hosts.</title>
        <authorList>
            <person name="Gardiner D.M."/>
            <person name="McDonald M.C."/>
            <person name="Covarelli L."/>
            <person name="Solomon P.S."/>
            <person name="Rusu A.G."/>
            <person name="Marshall M."/>
            <person name="Kazan K."/>
            <person name="Chakraborty S."/>
            <person name="McDonald B.A."/>
            <person name="Manners J.M."/>
        </authorList>
    </citation>
    <scope>NUCLEOTIDE SEQUENCE [LARGE SCALE GENOMIC DNA]</scope>
    <source>
        <strain evidence="17 18">CS3096</strain>
    </source>
</reference>
<dbReference type="Pfam" id="PF00391">
    <property type="entry name" value="PEP-utilizers"/>
    <property type="match status" value="1"/>
</dbReference>
<feature type="domain" description="Pyruvate phosphate dikinase AMP/ATP-binding" evidence="15">
    <location>
        <begin position="23"/>
        <end position="347"/>
    </location>
</feature>
<keyword evidence="18" id="KW-1185">Reference proteome</keyword>
<comment type="function">
    <text evidence="2">Catalyzes the phosphorylation of pyruvate to phosphoenolpyruvate.</text>
</comment>
<dbReference type="NCBIfam" id="NF005057">
    <property type="entry name" value="PRK06464.1"/>
    <property type="match status" value="1"/>
</dbReference>
<proteinExistence type="inferred from homology"/>
<evidence type="ECO:0000256" key="8">
    <source>
        <dbReference type="ARBA" id="ARBA00022741"/>
    </source>
</evidence>
<evidence type="ECO:0000256" key="13">
    <source>
        <dbReference type="ARBA" id="ARBA00047700"/>
    </source>
</evidence>
<dbReference type="GO" id="GO:0005524">
    <property type="term" value="F:ATP binding"/>
    <property type="evidence" value="ECO:0007669"/>
    <property type="project" value="UniProtKB-KW"/>
</dbReference>
<dbReference type="SUPFAM" id="SSF56059">
    <property type="entry name" value="Glutathione synthetase ATP-binding domain-like"/>
    <property type="match status" value="1"/>
</dbReference>
<feature type="domain" description="PEP-utilising enzyme mobile" evidence="14">
    <location>
        <begin position="390"/>
        <end position="457"/>
    </location>
</feature>
<dbReference type="InterPro" id="IPR008279">
    <property type="entry name" value="PEP-util_enz_mobile_dom"/>
</dbReference>
<dbReference type="UniPathway" id="UPA00138"/>
<keyword evidence="11" id="KW-0460">Magnesium</keyword>
<evidence type="ECO:0000256" key="11">
    <source>
        <dbReference type="ARBA" id="ARBA00022842"/>
    </source>
</evidence>
<dbReference type="Gene3D" id="3.20.20.60">
    <property type="entry name" value="Phosphoenolpyruvate-binding domains"/>
    <property type="match status" value="1"/>
</dbReference>
<dbReference type="GO" id="GO:0006094">
    <property type="term" value="P:gluconeogenesis"/>
    <property type="evidence" value="ECO:0007669"/>
    <property type="project" value="UniProtKB-UniPathway"/>
</dbReference>
<dbReference type="GeneID" id="20368353"/>
<evidence type="ECO:0000256" key="2">
    <source>
        <dbReference type="ARBA" id="ARBA00002988"/>
    </source>
</evidence>
<dbReference type="NCBIfam" id="TIGR01418">
    <property type="entry name" value="PEP_synth"/>
    <property type="match status" value="1"/>
</dbReference>
<sequence>MSDDWTADPLVLDFEHLTRSDVGLVGGKNSSLGEMIRALGPEGIPVPPGFATSSYAYWHYVDANNIRGKIDELVDQWQSGHQTLAETGHAIRTLFLRGTWPADTTEAILSGYRDLCDKVGVDDVSVAVRSSATAEDLPDASFAGQQETYLNIQGSEALLDACRRCYASLFTDRAISYRHIKKFNHGNVALSIGIQQMVRSDIGGAGVMFSIDTESGFDKIVLINAAWGLGENVVQGTVNPDEYQIFKPLLSNEKLSPILSKKLGDKAVKMVYGDKCVPTRNVPTSKAERASYVLDDEEILQLARWACRIEEHYSCPMDMEWARDGSSGKLYIVQARPETVQSRRDTAAFETYKVGKRGHTLTTGLSIGDKAVAGRICLLTSVSDMDKFIDGSILVTESTDPDWVPVMKRAAAIVTDYGGRTSHAAIVSRELGVPAVVGTGNATYVLHTGQDVTVSCAESDSGLVYDGISDITTETVQISDFPSVRTKIMLNLANPSAAYRWWRLPADGIGLARMEFVVSNSIRVHPMALIHFDHLEDEAAKKEIADLTAGYAYKPDYFVDKLASGLATLCSAVYPKPAIIRMSDFKTNEYARLIGGAEFELKEENPMIGFRGASRYYSPRYKEGFALECRAVKKVREEMGLTNAIVMIPFCRTVKEARKVLDVMEQNGLKRGEKGLMVYVMCEIPSNVILASSFTQHFDGFSIGSNDLAQLTLGVDRDSGELASLFDEQDEAVKWMIARAIAVARREGCKIGLCGEAPSNHPEFAEFLVNAGIDSISVSPDSFVRVMKHVVACEKSL</sequence>
<dbReference type="GO" id="GO:0046872">
    <property type="term" value="F:metal ion binding"/>
    <property type="evidence" value="ECO:0007669"/>
    <property type="project" value="UniProtKB-KW"/>
</dbReference>
<keyword evidence="8" id="KW-0547">Nucleotide-binding</keyword>
<comment type="similarity">
    <text evidence="4">Belongs to the PEP-utilizing enzyme family.</text>
</comment>
<evidence type="ECO:0000259" key="14">
    <source>
        <dbReference type="Pfam" id="PF00391"/>
    </source>
</evidence>
<comment type="pathway">
    <text evidence="3">Carbohydrate biosynthesis; gluconeogenesis.</text>
</comment>
<gene>
    <name evidence="17" type="ORF">FPSE_09736</name>
</gene>
<evidence type="ECO:0000256" key="7">
    <source>
        <dbReference type="ARBA" id="ARBA00022723"/>
    </source>
</evidence>
<dbReference type="KEGG" id="fpu:FPSE_09736"/>
<keyword evidence="7" id="KW-0479">Metal-binding</keyword>
<dbReference type="EC" id="2.7.9.2" evidence="5"/>
<evidence type="ECO:0000256" key="10">
    <source>
        <dbReference type="ARBA" id="ARBA00022840"/>
    </source>
</evidence>
<dbReference type="PROSITE" id="PS00742">
    <property type="entry name" value="PEP_ENZYMES_2"/>
    <property type="match status" value="1"/>
</dbReference>
<comment type="catalytic activity">
    <reaction evidence="13">
        <text>pyruvate + ATP + H2O = phosphoenolpyruvate + AMP + phosphate + 2 H(+)</text>
        <dbReference type="Rhea" id="RHEA:11364"/>
        <dbReference type="ChEBI" id="CHEBI:15361"/>
        <dbReference type="ChEBI" id="CHEBI:15377"/>
        <dbReference type="ChEBI" id="CHEBI:15378"/>
        <dbReference type="ChEBI" id="CHEBI:30616"/>
        <dbReference type="ChEBI" id="CHEBI:43474"/>
        <dbReference type="ChEBI" id="CHEBI:58702"/>
        <dbReference type="ChEBI" id="CHEBI:456215"/>
        <dbReference type="EC" id="2.7.9.2"/>
    </reaction>
</comment>
<dbReference type="SUPFAM" id="SSF52009">
    <property type="entry name" value="Phosphohistidine domain"/>
    <property type="match status" value="1"/>
</dbReference>
<dbReference type="SUPFAM" id="SSF51621">
    <property type="entry name" value="Phosphoenolpyruvate/pyruvate domain"/>
    <property type="match status" value="1"/>
</dbReference>
<evidence type="ECO:0000256" key="9">
    <source>
        <dbReference type="ARBA" id="ARBA00022777"/>
    </source>
</evidence>
<dbReference type="Pfam" id="PF02896">
    <property type="entry name" value="PEP-utilizers_C"/>
    <property type="match status" value="1"/>
</dbReference>
<dbReference type="Gene3D" id="3.30.1490.20">
    <property type="entry name" value="ATP-grasp fold, A domain"/>
    <property type="match status" value="1"/>
</dbReference>
<keyword evidence="10" id="KW-0067">ATP-binding</keyword>
<evidence type="ECO:0000256" key="1">
    <source>
        <dbReference type="ARBA" id="ARBA00001946"/>
    </source>
</evidence>
<evidence type="ECO:0000259" key="16">
    <source>
        <dbReference type="Pfam" id="PF02896"/>
    </source>
</evidence>
<feature type="domain" description="PEP-utilising enzyme C-terminal" evidence="16">
    <location>
        <begin position="483"/>
        <end position="790"/>
    </location>
</feature>
<dbReference type="InterPro" id="IPR023151">
    <property type="entry name" value="PEP_util_CS"/>
</dbReference>
<organism evidence="17 18">
    <name type="scientific">Fusarium pseudograminearum (strain CS3096)</name>
    <name type="common">Wheat and barley crown-rot fungus</name>
    <dbReference type="NCBI Taxonomy" id="1028729"/>
    <lineage>
        <taxon>Eukaryota</taxon>
        <taxon>Fungi</taxon>
        <taxon>Dikarya</taxon>
        <taxon>Ascomycota</taxon>
        <taxon>Pezizomycotina</taxon>
        <taxon>Sordariomycetes</taxon>
        <taxon>Hypocreomycetidae</taxon>
        <taxon>Hypocreales</taxon>
        <taxon>Nectriaceae</taxon>
        <taxon>Fusarium</taxon>
    </lineage>
</organism>